<feature type="transmembrane region" description="Helical" evidence="1">
    <location>
        <begin position="20"/>
        <end position="41"/>
    </location>
</feature>
<dbReference type="Proteomes" id="UP000245086">
    <property type="component" value="Unassembled WGS sequence"/>
</dbReference>
<protein>
    <submittedName>
        <fullName evidence="2">Uncharacterized protein</fullName>
    </submittedName>
</protein>
<evidence type="ECO:0000256" key="1">
    <source>
        <dbReference type="SAM" id="Phobius"/>
    </source>
</evidence>
<dbReference type="AlphaFoldDB" id="A0A2P2EBF5"/>
<keyword evidence="1" id="KW-0812">Transmembrane</keyword>
<name>A0A2P2EBF5_9PROT</name>
<gene>
    <name evidence="2" type="ORF">PbB2_02087</name>
</gene>
<keyword evidence="1" id="KW-0472">Membrane</keyword>
<keyword evidence="1" id="KW-1133">Transmembrane helix</keyword>
<dbReference type="EMBL" id="BFBR01000006">
    <property type="protein sequence ID" value="GBF58405.1"/>
    <property type="molecule type" value="Genomic_DNA"/>
</dbReference>
<evidence type="ECO:0000313" key="2">
    <source>
        <dbReference type="EMBL" id="GBF58405.1"/>
    </source>
</evidence>
<reference evidence="2 3" key="1">
    <citation type="journal article" date="2018" name="Genome Announc.">
        <title>Draft Genome Sequence of "Candidatus Phycosocius bacilliformis," an Alphaproteobacterial Ectosymbiont of the Hydrocarbon-Producing Green Alga Botryococcus braunii.</title>
        <authorList>
            <person name="Tanabe Y."/>
            <person name="Yamaguchi H."/>
            <person name="Watanabe M.M."/>
        </authorList>
    </citation>
    <scope>NUCLEOTIDE SEQUENCE [LARGE SCALE GENOMIC DNA]</scope>
    <source>
        <strain evidence="2 3">BOTRYCO-2</strain>
    </source>
</reference>
<keyword evidence="3" id="KW-1185">Reference proteome</keyword>
<comment type="caution">
    <text evidence="2">The sequence shown here is derived from an EMBL/GenBank/DDBJ whole genome shotgun (WGS) entry which is preliminary data.</text>
</comment>
<proteinExistence type="predicted"/>
<evidence type="ECO:0000313" key="3">
    <source>
        <dbReference type="Proteomes" id="UP000245086"/>
    </source>
</evidence>
<accession>A0A2P2EBF5</accession>
<sequence length="205" mass="22556">MIEAPETAHNAHAHGTGHRWFDIVMAVAILLVSAGSLFVSLHTGQTMEALVKENERLVRAQSTPILQFDSGNVTDSGERALEFTITNVGTGPARVMWTKLESGGKTYGELSEFVNDTGTGQITYTTTPINQSVLSQGEVRRILKWSYPASKDGQKRWETIDRIRFDARVQACYCSVFNECWLSNMAADLPQPVKNCAKAEPVGAH</sequence>
<organism evidence="2 3">
    <name type="scientific">Candidatus Phycosocius bacilliformis</name>
    <dbReference type="NCBI Taxonomy" id="1445552"/>
    <lineage>
        <taxon>Bacteria</taxon>
        <taxon>Pseudomonadati</taxon>
        <taxon>Pseudomonadota</taxon>
        <taxon>Alphaproteobacteria</taxon>
        <taxon>Caulobacterales</taxon>
        <taxon>Caulobacterales incertae sedis</taxon>
        <taxon>Candidatus Phycosocius</taxon>
    </lineage>
</organism>